<dbReference type="Proteomes" id="UP000262939">
    <property type="component" value="Unassembled WGS sequence"/>
</dbReference>
<reference evidence="1 2" key="1">
    <citation type="submission" date="2018-08" db="EMBL/GenBank/DDBJ databases">
        <title>Bacillus chawlae sp. nov., Bacillus glennii sp. nov., and Bacillus saganii sp. nov. Isolated from the Vehicle Assembly Building at Kennedy Space Center where the Viking Spacecraft were Assembled.</title>
        <authorList>
            <person name="Seuylemezian A."/>
            <person name="Vaishampayan P."/>
        </authorList>
    </citation>
    <scope>NUCLEOTIDE SEQUENCE [LARGE SCALE GENOMIC DNA]</scope>
    <source>
        <strain evidence="1 2">V44-8</strain>
    </source>
</reference>
<evidence type="ECO:0000313" key="1">
    <source>
        <dbReference type="EMBL" id="RFU65964.1"/>
    </source>
</evidence>
<evidence type="ECO:0000313" key="2">
    <source>
        <dbReference type="Proteomes" id="UP000262939"/>
    </source>
</evidence>
<proteinExistence type="predicted"/>
<gene>
    <name evidence="1" type="ORF">D0466_08880</name>
</gene>
<dbReference type="RefSeq" id="WP_117322132.1">
    <property type="nucleotide sequence ID" value="NZ_QVTD01000003.1"/>
</dbReference>
<dbReference type="OrthoDB" id="2353056at2"/>
<accession>A0A372LJ15</accession>
<name>A0A372LJ15_9BACI</name>
<protein>
    <submittedName>
        <fullName evidence="1">Cytosolic protein</fullName>
    </submittedName>
</protein>
<dbReference type="AlphaFoldDB" id="A0A372LJ15"/>
<organism evidence="1 2">
    <name type="scientific">Peribacillus glennii</name>
    <dbReference type="NCBI Taxonomy" id="2303991"/>
    <lineage>
        <taxon>Bacteria</taxon>
        <taxon>Bacillati</taxon>
        <taxon>Bacillota</taxon>
        <taxon>Bacilli</taxon>
        <taxon>Bacillales</taxon>
        <taxon>Bacillaceae</taxon>
        <taxon>Peribacillus</taxon>
    </lineage>
</organism>
<sequence>MGLFTSITSKYSRQCETKENHSDEQLRTHYYKAKTEQALRAVEELYNDEQRFTIKSVSKDHGEIFAETKSSPKLSIVATCISVKPLETAVDFTVSTESQSLTGIYPKLREQVVRAYDSLAQSLTYTGSGKNA</sequence>
<keyword evidence="2" id="KW-1185">Reference proteome</keyword>
<dbReference type="EMBL" id="QVTD01000003">
    <property type="protein sequence ID" value="RFU65964.1"/>
    <property type="molecule type" value="Genomic_DNA"/>
</dbReference>
<comment type="caution">
    <text evidence="1">The sequence shown here is derived from an EMBL/GenBank/DDBJ whole genome shotgun (WGS) entry which is preliminary data.</text>
</comment>